<feature type="region of interest" description="Disordered" evidence="2">
    <location>
        <begin position="2387"/>
        <end position="2408"/>
    </location>
</feature>
<dbReference type="InterPro" id="IPR019441">
    <property type="entry name" value="FMP27/BLTP2/Hobbit_GFWDK_RBG"/>
</dbReference>
<dbReference type="EMBL" id="JAEUBD010001468">
    <property type="protein sequence ID" value="KAH3660699.1"/>
    <property type="molecule type" value="Genomic_DNA"/>
</dbReference>
<dbReference type="PANTHER" id="PTHR15678:SF6">
    <property type="entry name" value="BRIDGE-LIKE LIPID TRANSFER PROTEIN FAMILY MEMBER 2"/>
    <property type="match status" value="1"/>
</dbReference>
<dbReference type="Proteomes" id="UP000788993">
    <property type="component" value="Unassembled WGS sequence"/>
</dbReference>
<protein>
    <submittedName>
        <fullName evidence="6">Uncharacterized protein</fullName>
    </submittedName>
</protein>
<feature type="compositionally biased region" description="Low complexity" evidence="2">
    <location>
        <begin position="2390"/>
        <end position="2400"/>
    </location>
</feature>
<feature type="region of interest" description="Disordered" evidence="2">
    <location>
        <begin position="2424"/>
        <end position="2453"/>
    </location>
</feature>
<dbReference type="SMART" id="SM01214">
    <property type="entry name" value="Fmp27_GFWDK"/>
    <property type="match status" value="1"/>
</dbReference>
<proteinExistence type="predicted"/>
<feature type="domain" description="FMP27 SW motif-containing RBG unit" evidence="4">
    <location>
        <begin position="913"/>
        <end position="1017"/>
    </location>
</feature>
<feature type="region of interest" description="Disordered" evidence="2">
    <location>
        <begin position="1680"/>
        <end position="1701"/>
    </location>
</feature>
<name>A0A9P8NWG4_9ASCO</name>
<reference evidence="6" key="2">
    <citation type="submission" date="2021-01" db="EMBL/GenBank/DDBJ databases">
        <authorList>
            <person name="Schikora-Tamarit M.A."/>
        </authorList>
    </citation>
    <scope>NUCLEOTIDE SEQUENCE</scope>
    <source>
        <strain evidence="6">NCAIM Y.01608</strain>
    </source>
</reference>
<dbReference type="InterPro" id="IPR045167">
    <property type="entry name" value="Hobbit"/>
</dbReference>
<feature type="coiled-coil region" evidence="1">
    <location>
        <begin position="1594"/>
        <end position="1645"/>
    </location>
</feature>
<dbReference type="SMART" id="SM01215">
    <property type="entry name" value="Fmp27_SW"/>
    <property type="match status" value="1"/>
</dbReference>
<dbReference type="InterPro" id="IPR019415">
    <property type="entry name" value="FMP27_SW_RBG"/>
</dbReference>
<feature type="compositionally biased region" description="Polar residues" evidence="2">
    <location>
        <begin position="1680"/>
        <end position="1692"/>
    </location>
</feature>
<evidence type="ECO:0000259" key="5">
    <source>
        <dbReference type="SMART" id="SM01216"/>
    </source>
</evidence>
<dbReference type="PANTHER" id="PTHR15678">
    <property type="entry name" value="ANTIGEN MLAA-22-RELATED"/>
    <property type="match status" value="1"/>
</dbReference>
<reference evidence="6" key="1">
    <citation type="journal article" date="2021" name="Open Biol.">
        <title>Shared evolutionary footprints suggest mitochondrial oxidative damage underlies multiple complex I losses in fungi.</title>
        <authorList>
            <person name="Schikora-Tamarit M.A."/>
            <person name="Marcet-Houben M."/>
            <person name="Nosek J."/>
            <person name="Gabaldon T."/>
        </authorList>
    </citation>
    <scope>NUCLEOTIDE SEQUENCE</scope>
    <source>
        <strain evidence="6">NCAIM Y.01608</strain>
    </source>
</reference>
<feature type="domain" description="FMP27 WPPW motif-containing RBG unit" evidence="5">
    <location>
        <begin position="1428"/>
        <end position="1892"/>
    </location>
</feature>
<feature type="domain" description="FMP27/BLTP2/Hobbit GFWDK motif-containing RBG unit" evidence="3">
    <location>
        <begin position="1035"/>
        <end position="1188"/>
    </location>
</feature>
<gene>
    <name evidence="6" type="ORF">OGATHE_005031</name>
</gene>
<keyword evidence="7" id="KW-1185">Reference proteome</keyword>
<evidence type="ECO:0000259" key="4">
    <source>
        <dbReference type="SMART" id="SM01215"/>
    </source>
</evidence>
<feature type="compositionally biased region" description="Acidic residues" evidence="2">
    <location>
        <begin position="2444"/>
        <end position="2453"/>
    </location>
</feature>
<organism evidence="6 7">
    <name type="scientific">Ogataea polymorpha</name>
    <dbReference type="NCBI Taxonomy" id="460523"/>
    <lineage>
        <taxon>Eukaryota</taxon>
        <taxon>Fungi</taxon>
        <taxon>Dikarya</taxon>
        <taxon>Ascomycota</taxon>
        <taxon>Saccharomycotina</taxon>
        <taxon>Pichiomycetes</taxon>
        <taxon>Pichiales</taxon>
        <taxon>Pichiaceae</taxon>
        <taxon>Ogataea</taxon>
    </lineage>
</organism>
<evidence type="ECO:0000313" key="7">
    <source>
        <dbReference type="Proteomes" id="UP000788993"/>
    </source>
</evidence>
<sequence>MNTLIALCAIYVAIIVSLNLLLGTNGSLGWISWNSVHRFRYHTRGFRVSLNKLQLKFNPLGALYHEPILTVVLSGASIYRLHEDMRSKPVLSSGGKTSRRLVKLLERLPLAIELHDVKYTEQVQIELECVAAQIVSSALQFSSGSIKVNQKKVASRVLGSVSLEDYSVTLNVKKVTLNVDDLERFIPKSKTHGQSENIPSQPLALPFRRISIECENVSLTKDKFCLFLERTAFALGKLDDEETANMNFGDQHIYEVLFGISNFKLIQLETNKLLLFLPFLNIFSLCNLEDILKIQQNKDDKDFIDRFAATNRFLFKTTVSTTNLVLNTHINDLVKPKTKNERTLKRPFEIPGYLQNLLPKIKIRIQLMGSVINMAVAEELTIKMRVEDIAFDTSLANTYDSLFRGVSGSVHKMIGFLIRNIQFSFVEPDKMSKFFYLDHVSTSVSLETRKGCLFGQADIIVGTIEVLLQELSAFQKLYRHKINLDQTSVAESHSSSEGGSSLIDRVFLKVQQVKFVSCFETPVKYYNKVDQSEMNKYKRGVFLEASEMELEVDMIKKKLDLELQFFKAKLVKDYDTEQYTKELEEFINIERPHLKYFKDKHQLSLSLPLLDTKLSAEVLWSVLFIKAILTSVIPHLPKKKNASTKPPLTYLFGIQLFMMKIQLPNEIDLVLELDRMETLSTVDYDCYARFRALRLYGRSPYTSQTWSLIFILCDANTTIRIHSQAEHLAIINSRSVRFEIPFEYVFFETFDNFRALTKAITKMEANFQHLMSTPESEVDFNVPIIMPSKVESPFKFPSVRLNAKQFQFCMHDDPFEAELNESFLLGRIEQKMRLTKLATFDKYEKQVKEKLQREFTALTFVNGEPLEPENYHPNSTGKVQHNRVSSQLANEVLSDEVEQYNEYLRKVNELIELPRLRLLSNLSKSWIFRVKAHRQISESGHLKRLASIRGGEDPPVSAKFMDKYPVITACSVAPLFSVELANLRWDLSEPSFGLENYKHFLHQIGQGMPYDMEYGILFPVNMHITCSRLTIQLKDYPIPFISFGGGDGDTPQTVEFKGDFVIAEQMYVAEELRYNFVPFVSQYKDPNCTDNMFASHVSRTMTNVKFYTDMKVHVNSSKNAIVSWYSAIQPALLYAMDSFDVLSKPPLDPSPKLGFWDKFALLLHAKFHFTFTNGIHLFIKSKNSPYDLMGQGGGFVFRWKDKVDLKINGTGRSDELLVVESKEFDVVIPRFNRSNLTYLLDDKNPYELDYITEKKVWKLSSQPIIWKLGFLFERNESPAGKYVPGQVKRTNNFKPHYEVRLRNPSTFTTKEELESWNSYEGFRSHYIHMCVSLESDSTEANTYNSIHLTPLAFSHFFTWWNTFQSSLGLPIKHGKMFKNKFLDYRPSPKFGKHLFSISYSLKLKPLYLTHVYIHPTDIRANSNLAFTGLKCSIESFALDLHQLKCPTSASDNPDFSLQFNQGEVDFVSTDLRLLVAEFNERSAVGMLAREIGITESSSFMDSSSSSVSERPTAEDVVWFDMDDFVEVDTPKIKPKNPRWKATPLASSTRFCYFLQEKEPELQYSFAAIQERTHDCFVGKNHPERTPFAVANKRAAELKDQIKTHETSLESLQSNPEKSQVIAKRIEELEREIKDLYTRLHVTRCLRDSFEAGMIPDYDEFLDENDASDVETSYTVSRVNSKISRRSSNPTVKSTAPSSPPASSFRNRFIIYHVVFRWSTHTRKKFSSYIDNVSERKSLVFNLSRRAIKLAEELYESQSLPRKAGSFDDRGSLDMESCSNFYNFERKLRESDELEDVNFEDTYLLKFILPQLCFDTEMNSAVLVTSKEITVSSVSVDFKPQDDEERIPVESRTGIILRDAFFHVLDKDKTLNGQYKLFWSQSTWPPQLPVEMYYCSNLLANTIVIWNVSMGLIFIKPNKLRYMKTDECNVTKFRELIQVMTPEVVVTANSQQYNVIYNLAMSFMDSNMTEKKKQKEKVKSLVKFSISEDFDVIKFRMLDLQQKAWLLSECKKFMLMMHGNAPDQDDVLQIDVELEKIYLELGMLVSYLQHTKAMKYNDSYEERQWVLNADHIRLELLDSEDKKFIVVEAKQSCYQTEQRPDGASRNRVLIQDFVAEDLQPHTNYKTIVEKVHKEGSSDMPMVFVDWKMLEAVGGIPIVEHKSITFAPLKIEVDFKTAVEIYRFVYPKQVLVDDTESSDDESSSMADSFSPEIPSSRTSLDSSNSIFSDQSEHSEGKLKRMSRMLSIKKHDREGSPTSVSEFSTIQFTCHRNNENTEEKQYISQMVERSKKYQLLNRITINPLHLVLSFKGQGSYKVVDVHRLQLQMPKIEYTNKMWSEEDFFQHFKKDVVRLILRNTGKIMANKITKRQKKSKLHHLLSYKDELQNELSRRTPISSSSTPKSHSHLHRQADHFGHWEDPDVLEPHRYERPLIDETSGSEIQNFEPLEEISEESV</sequence>
<accession>A0A9P8NWG4</accession>
<evidence type="ECO:0000259" key="3">
    <source>
        <dbReference type="SMART" id="SM01214"/>
    </source>
</evidence>
<feature type="region of interest" description="Disordered" evidence="2">
    <location>
        <begin position="2193"/>
        <end position="2237"/>
    </location>
</feature>
<dbReference type="InterPro" id="IPR019449">
    <property type="entry name" value="FMP27_WPPW_RBG"/>
</dbReference>
<keyword evidence="1" id="KW-0175">Coiled coil</keyword>
<evidence type="ECO:0000256" key="2">
    <source>
        <dbReference type="SAM" id="MobiDB-lite"/>
    </source>
</evidence>
<feature type="compositionally biased region" description="Low complexity" evidence="2">
    <location>
        <begin position="2201"/>
        <end position="2210"/>
    </location>
</feature>
<dbReference type="SMART" id="SM01216">
    <property type="entry name" value="Fmp27_WPPW"/>
    <property type="match status" value="1"/>
</dbReference>
<comment type="caution">
    <text evidence="6">The sequence shown here is derived from an EMBL/GenBank/DDBJ whole genome shotgun (WGS) entry which is preliminary data.</text>
</comment>
<feature type="compositionally biased region" description="Polar residues" evidence="2">
    <location>
        <begin position="2211"/>
        <end position="2227"/>
    </location>
</feature>
<evidence type="ECO:0000313" key="6">
    <source>
        <dbReference type="EMBL" id="KAH3660699.1"/>
    </source>
</evidence>
<evidence type="ECO:0000256" key="1">
    <source>
        <dbReference type="SAM" id="Coils"/>
    </source>
</evidence>
<dbReference type="Pfam" id="PF10344">
    <property type="entry name" value="Hobbit"/>
    <property type="match status" value="1"/>
</dbReference>